<keyword evidence="2" id="KW-1185">Reference proteome</keyword>
<evidence type="ECO:0000313" key="2">
    <source>
        <dbReference type="Proteomes" id="UP000246635"/>
    </source>
</evidence>
<dbReference type="EMBL" id="QGTQ01000022">
    <property type="protein sequence ID" value="PWV97270.1"/>
    <property type="molecule type" value="Genomic_DNA"/>
</dbReference>
<gene>
    <name evidence="1" type="ORF">DFQ01_1221</name>
</gene>
<organism evidence="1 2">
    <name type="scientific">Paenibacillus cellulosilyticus</name>
    <dbReference type="NCBI Taxonomy" id="375489"/>
    <lineage>
        <taxon>Bacteria</taxon>
        <taxon>Bacillati</taxon>
        <taxon>Bacillota</taxon>
        <taxon>Bacilli</taxon>
        <taxon>Bacillales</taxon>
        <taxon>Paenibacillaceae</taxon>
        <taxon>Paenibacillus</taxon>
    </lineage>
</organism>
<dbReference type="Proteomes" id="UP000246635">
    <property type="component" value="Unassembled WGS sequence"/>
</dbReference>
<name>A0A2V2YN67_9BACL</name>
<comment type="caution">
    <text evidence="1">The sequence shown here is derived from an EMBL/GenBank/DDBJ whole genome shotgun (WGS) entry which is preliminary data.</text>
</comment>
<protein>
    <submittedName>
        <fullName evidence="1">Uncharacterized protein</fullName>
    </submittedName>
</protein>
<proteinExistence type="predicted"/>
<accession>A0A2V2YN67</accession>
<reference evidence="1 2" key="1">
    <citation type="submission" date="2018-05" db="EMBL/GenBank/DDBJ databases">
        <title>Genomic Encyclopedia of Type Strains, Phase III (KMG-III): the genomes of soil and plant-associated and newly described type strains.</title>
        <authorList>
            <person name="Whitman W."/>
        </authorList>
    </citation>
    <scope>NUCLEOTIDE SEQUENCE [LARGE SCALE GENOMIC DNA]</scope>
    <source>
        <strain evidence="1 2">CECT 5696</strain>
    </source>
</reference>
<sequence length="42" mass="4835">MSEIDTSQFITTEEKLTRSYELVISSPDAHAMMMFFMACGRK</sequence>
<evidence type="ECO:0000313" key="1">
    <source>
        <dbReference type="EMBL" id="PWV97270.1"/>
    </source>
</evidence>
<dbReference type="AlphaFoldDB" id="A0A2V2YN67"/>